<organism evidence="2 3">
    <name type="scientific">Candidatus Syntrophocurvum alkaliphilum</name>
    <dbReference type="NCBI Taxonomy" id="2293317"/>
    <lineage>
        <taxon>Bacteria</taxon>
        <taxon>Bacillati</taxon>
        <taxon>Bacillota</taxon>
        <taxon>Clostridia</taxon>
        <taxon>Eubacteriales</taxon>
        <taxon>Syntrophomonadaceae</taxon>
        <taxon>Candidatus Syntrophocurvum</taxon>
    </lineage>
</organism>
<keyword evidence="1" id="KW-1133">Transmembrane helix</keyword>
<keyword evidence="1" id="KW-0812">Transmembrane</keyword>
<dbReference type="AlphaFoldDB" id="A0A6I6DI44"/>
<proteinExistence type="predicted"/>
<sequence>MTQVKRIFIYSLFSIAIILIIIITVQAVIAEQEELEEELTITLEEAFIYRGVNYGMSSNKVVEKLGEPLEVISILEGNWGPILWDATVWIYKDYFIIIDNINDTVKTIHTEEIDHGLKKGDNYLKIIDYYGEGEIIPSPHGDRSYFTIHYNLDKDQMLWFFIGENKIQFIQIGVPYAD</sequence>
<dbReference type="RefSeq" id="WP_156203465.1">
    <property type="nucleotide sequence ID" value="NZ_CP046457.1"/>
</dbReference>
<dbReference type="Proteomes" id="UP000426444">
    <property type="component" value="Chromosome"/>
</dbReference>
<evidence type="ECO:0000313" key="2">
    <source>
        <dbReference type="EMBL" id="QGT99584.1"/>
    </source>
</evidence>
<evidence type="ECO:0000256" key="1">
    <source>
        <dbReference type="SAM" id="Phobius"/>
    </source>
</evidence>
<evidence type="ECO:0000313" key="3">
    <source>
        <dbReference type="Proteomes" id="UP000426444"/>
    </source>
</evidence>
<dbReference type="EMBL" id="CP046457">
    <property type="protein sequence ID" value="QGT99584.1"/>
    <property type="molecule type" value="Genomic_DNA"/>
</dbReference>
<dbReference type="KEGG" id="salq:SYNTR_0991"/>
<keyword evidence="1" id="KW-0472">Membrane</keyword>
<keyword evidence="3" id="KW-1185">Reference proteome</keyword>
<protein>
    <submittedName>
        <fullName evidence="2">Uncharacterized protein</fullName>
    </submittedName>
</protein>
<accession>A0A6I6DI44</accession>
<name>A0A6I6DI44_9FIRM</name>
<gene>
    <name evidence="2" type="ORF">SYNTR_0991</name>
</gene>
<reference evidence="3" key="1">
    <citation type="journal article" date="2019" name="Microbiology">
        <title>Complete Genome Sequence of an Uncultured Bacterium of the Candidate Phylum Bipolaricaulota.</title>
        <authorList>
            <person name="Kadnikov V.V."/>
            <person name="Mardanov A.V."/>
            <person name="Beletsky A.V."/>
            <person name="Frank Y.A."/>
            <person name="Karnachuk O.V."/>
            <person name="Ravin N.V."/>
        </authorList>
    </citation>
    <scope>NUCLEOTIDE SEQUENCE [LARGE SCALE GENOMIC DNA]</scope>
</reference>
<feature type="transmembrane region" description="Helical" evidence="1">
    <location>
        <begin position="7"/>
        <end position="29"/>
    </location>
</feature>